<organism evidence="1 2">
    <name type="scientific">Bacillus wiedmannii</name>
    <dbReference type="NCBI Taxonomy" id="1890302"/>
    <lineage>
        <taxon>Bacteria</taxon>
        <taxon>Bacillati</taxon>
        <taxon>Bacillota</taxon>
        <taxon>Bacilli</taxon>
        <taxon>Bacillales</taxon>
        <taxon>Bacillaceae</taxon>
        <taxon>Bacillus</taxon>
        <taxon>Bacillus cereus group</taxon>
    </lineage>
</organism>
<evidence type="ECO:0000313" key="1">
    <source>
        <dbReference type="EMBL" id="SCC55900.1"/>
    </source>
</evidence>
<dbReference type="Proteomes" id="UP000195728">
    <property type="component" value="Unassembled WGS sequence"/>
</dbReference>
<reference evidence="1 2" key="1">
    <citation type="submission" date="2016-08" db="EMBL/GenBank/DDBJ databases">
        <authorList>
            <person name="Loux V."/>
            <person name="Rue O."/>
        </authorList>
    </citation>
    <scope>NUCLEOTIDE SEQUENCE [LARGE SCALE GENOMIC DNA]</scope>
    <source>
        <strain evidence="1 2">WSBC_10311</strain>
    </source>
</reference>
<proteinExistence type="predicted"/>
<protein>
    <submittedName>
        <fullName evidence="1">Uncharacterized protein</fullName>
    </submittedName>
</protein>
<evidence type="ECO:0000313" key="2">
    <source>
        <dbReference type="Proteomes" id="UP000195728"/>
    </source>
</evidence>
<dbReference type="EMBL" id="FMBG01000021">
    <property type="protein sequence ID" value="SCC55900.1"/>
    <property type="molecule type" value="Genomic_DNA"/>
</dbReference>
<comment type="caution">
    <text evidence="1">The sequence shown here is derived from an EMBL/GenBank/DDBJ whole genome shotgun (WGS) entry which is preliminary data.</text>
</comment>
<name>A0AB37YWL2_9BACI</name>
<accession>A0AB37YWL2</accession>
<gene>
    <name evidence="1" type="ORF">BC10311_04403</name>
</gene>
<sequence>MSLTLVFTVLLQSKSVMN</sequence>
<dbReference type="AlphaFoldDB" id="A0AB37YWL2"/>